<sequence length="50" mass="5424">MPRKQKPSRAKSSSTTLQLAPPPWLNSLFSHFRSTGPIHLPTSSDSSSSS</sequence>
<dbReference type="Proteomes" id="UP000789572">
    <property type="component" value="Unassembled WGS sequence"/>
</dbReference>
<dbReference type="AlphaFoldDB" id="A0A9N9D511"/>
<name>A0A9N9D511_9GLOM</name>
<accession>A0A9N9D511</accession>
<reference evidence="2" key="1">
    <citation type="submission" date="2021-06" db="EMBL/GenBank/DDBJ databases">
        <authorList>
            <person name="Kallberg Y."/>
            <person name="Tangrot J."/>
            <person name="Rosling A."/>
        </authorList>
    </citation>
    <scope>NUCLEOTIDE SEQUENCE</scope>
    <source>
        <strain evidence="2">IA702</strain>
    </source>
</reference>
<gene>
    <name evidence="2" type="ORF">POCULU_LOCUS8520</name>
</gene>
<feature type="region of interest" description="Disordered" evidence="1">
    <location>
        <begin position="1"/>
        <end position="21"/>
    </location>
</feature>
<evidence type="ECO:0000256" key="1">
    <source>
        <dbReference type="SAM" id="MobiDB-lite"/>
    </source>
</evidence>
<feature type="non-terminal residue" evidence="2">
    <location>
        <position position="50"/>
    </location>
</feature>
<evidence type="ECO:0000313" key="3">
    <source>
        <dbReference type="Proteomes" id="UP000789572"/>
    </source>
</evidence>
<protein>
    <submittedName>
        <fullName evidence="2">10963_t:CDS:1</fullName>
    </submittedName>
</protein>
<organism evidence="2 3">
    <name type="scientific">Paraglomus occultum</name>
    <dbReference type="NCBI Taxonomy" id="144539"/>
    <lineage>
        <taxon>Eukaryota</taxon>
        <taxon>Fungi</taxon>
        <taxon>Fungi incertae sedis</taxon>
        <taxon>Mucoromycota</taxon>
        <taxon>Glomeromycotina</taxon>
        <taxon>Glomeromycetes</taxon>
        <taxon>Paraglomerales</taxon>
        <taxon>Paraglomeraceae</taxon>
        <taxon>Paraglomus</taxon>
    </lineage>
</organism>
<keyword evidence="3" id="KW-1185">Reference proteome</keyword>
<proteinExistence type="predicted"/>
<evidence type="ECO:0000313" key="2">
    <source>
        <dbReference type="EMBL" id="CAG8623111.1"/>
    </source>
</evidence>
<comment type="caution">
    <text evidence="2">The sequence shown here is derived from an EMBL/GenBank/DDBJ whole genome shotgun (WGS) entry which is preliminary data.</text>
</comment>
<dbReference type="EMBL" id="CAJVPJ010002508">
    <property type="protein sequence ID" value="CAG8623111.1"/>
    <property type="molecule type" value="Genomic_DNA"/>
</dbReference>